<proteinExistence type="predicted"/>
<comment type="caution">
    <text evidence="2">The sequence shown here is derived from an EMBL/GenBank/DDBJ whole genome shotgun (WGS) entry which is preliminary data.</text>
</comment>
<evidence type="ECO:0000313" key="2">
    <source>
        <dbReference type="EMBL" id="KKB56161.1"/>
    </source>
</evidence>
<dbReference type="Proteomes" id="UP000033047">
    <property type="component" value="Unassembled WGS sequence"/>
</dbReference>
<name>A0A0F5JE92_9BACT</name>
<feature type="chain" id="PRO_5002489171" evidence="1">
    <location>
        <begin position="28"/>
        <end position="592"/>
    </location>
</feature>
<evidence type="ECO:0000256" key="1">
    <source>
        <dbReference type="SAM" id="SignalP"/>
    </source>
</evidence>
<gene>
    <name evidence="2" type="ORF">HMPREF1535_02135</name>
</gene>
<protein>
    <submittedName>
        <fullName evidence="2">Por secretion system C-terminal sorting domain-containing protein</fullName>
    </submittedName>
</protein>
<dbReference type="PATRIC" id="fig|927665.4.peg.2192"/>
<feature type="signal peptide" evidence="1">
    <location>
        <begin position="1"/>
        <end position="27"/>
    </location>
</feature>
<evidence type="ECO:0000313" key="3">
    <source>
        <dbReference type="Proteomes" id="UP000033047"/>
    </source>
</evidence>
<dbReference type="RefSeq" id="WP_046146070.1">
    <property type="nucleotide sequence ID" value="NZ_KQ033912.1"/>
</dbReference>
<dbReference type="HOGENOM" id="CLU_454801_0_0_10"/>
<organism evidence="2 3">
    <name type="scientific">Parabacteroides goldsteinii DSM 19448 = WAL 12034</name>
    <dbReference type="NCBI Taxonomy" id="927665"/>
    <lineage>
        <taxon>Bacteria</taxon>
        <taxon>Pseudomonadati</taxon>
        <taxon>Bacteroidota</taxon>
        <taxon>Bacteroidia</taxon>
        <taxon>Bacteroidales</taxon>
        <taxon>Tannerellaceae</taxon>
        <taxon>Parabacteroides</taxon>
    </lineage>
</organism>
<dbReference type="STRING" id="927665.HMPREF1535_02135"/>
<keyword evidence="1" id="KW-0732">Signal</keyword>
<dbReference type="AlphaFoldDB" id="A0A0F5JE92"/>
<dbReference type="EMBL" id="AQHV01000011">
    <property type="protein sequence ID" value="KKB56161.1"/>
    <property type="molecule type" value="Genomic_DNA"/>
</dbReference>
<accession>A0A0F5JE92</accession>
<reference evidence="2 3" key="1">
    <citation type="submission" date="2013-04" db="EMBL/GenBank/DDBJ databases">
        <title>The Genome Sequence of Parabacteroides goldsteinii DSM 19448.</title>
        <authorList>
            <consortium name="The Broad Institute Genomics Platform"/>
            <person name="Earl A."/>
            <person name="Ward D."/>
            <person name="Feldgarden M."/>
            <person name="Gevers D."/>
            <person name="Martens E."/>
            <person name="Sakamoto M."/>
            <person name="Benno Y."/>
            <person name="Song Y."/>
            <person name="Liu C."/>
            <person name="Lee J."/>
            <person name="Bolanos M."/>
            <person name="Vaisanen M.L."/>
            <person name="Finegold S.M."/>
            <person name="Walker B."/>
            <person name="Young S."/>
            <person name="Zeng Q."/>
            <person name="Gargeya S."/>
            <person name="Fitzgerald M."/>
            <person name="Haas B."/>
            <person name="Abouelleil A."/>
            <person name="Allen A.W."/>
            <person name="Alvarado L."/>
            <person name="Arachchi H.M."/>
            <person name="Berlin A.M."/>
            <person name="Chapman S.B."/>
            <person name="Gainer-Dewar J."/>
            <person name="Goldberg J."/>
            <person name="Griggs A."/>
            <person name="Gujja S."/>
            <person name="Hansen M."/>
            <person name="Howarth C."/>
            <person name="Imamovic A."/>
            <person name="Ireland A."/>
            <person name="Larimer J."/>
            <person name="McCowan C."/>
            <person name="Murphy C."/>
            <person name="Pearson M."/>
            <person name="Poon T.W."/>
            <person name="Priest M."/>
            <person name="Roberts A."/>
            <person name="Saif S."/>
            <person name="Shea T."/>
            <person name="Sisk P."/>
            <person name="Sykes S."/>
            <person name="Wortman J."/>
            <person name="Nusbaum C."/>
            <person name="Birren B."/>
        </authorList>
    </citation>
    <scope>NUCLEOTIDE SEQUENCE [LARGE SCALE GENOMIC DNA]</scope>
    <source>
        <strain evidence="2 3">DSM 19448</strain>
    </source>
</reference>
<sequence length="592" mass="64808">MKKKHLRMFRHILAGTMVLTSMVSVQAQVTNPETWSSFVESGANPSVVDTFRWQLFTSSEHDNWSYTLGGGAIISNDQKTLKMPLSSSVIFEKNLLSCYKNVYIVVGITVHSLVPGDTLYAVYSNTLGAKRKGVLCPDPKYPNQSHFSRRLGYDAYYLALTASDPVNGSKNGYFQIDSAYSYGSIRQYSLFSGNGNWNDSIRWSHLPPLRHRSALISGEAEINSTVQCEQALLGNGGLHISEKGHFIVDKLVLYSTDNPLTNTDRALTTTDNSLTVAGKLAVNKQLEVRYTFPEKGKWYFLSFPFDVYLNDIDKRFQLKDKTFSGKGDFLYVQVYDGKKRAQSNDATGNWTVLSPEELSDGLVFEKGKGYLVALDAAASDNTLTFSTAGNDIPESFGKTASVPVYAASAGNTDKAHEGWYLCGNPLPSPISLSQISANPALDGNIYIYDGNAYESYPIGSEYVLPPFSAFFVKASADTEIDLTAAALSTNAVRLKTGYPFSVAATEPEEVAVHNSVFSGTEKKCYLKGKILYLSDLPSTGTVRVSDFTGRVVSVHSVLPGSSTLPLSLPAGFYIINVEAGHYHAQHKCVLTQ</sequence>